<dbReference type="Proteomes" id="UP000192448">
    <property type="component" value="Unassembled WGS sequence"/>
</dbReference>
<dbReference type="Gene3D" id="3.40.50.880">
    <property type="match status" value="1"/>
</dbReference>
<sequence>MTTDPSTTTLILQHQDDDGPGNLQTWLHDRAMPYEIVDVTAGALPASGHYRALAILGSSRSAYDTDEPWIQAEHDFVRACIAAGTPVLGICFGAQLLAMVLGGHVGRMPNPELGWYDIAGEQPYGGTWFVWHGDEIIAPPGSTVLARTDRCTHAFAHGHHLGVQYHPELTSAHIDFWLATPRRRRSITDSGGDIDNIRSATSQFEPNAVANAAQLYGQFFCCHEPNAHQGESSCPPVSLVQ</sequence>
<reference evidence="2 3" key="1">
    <citation type="submission" date="2017-02" db="EMBL/GenBank/DDBJ databases">
        <title>The new phylogeny of genus Mycobacterium.</title>
        <authorList>
            <person name="Tortoli E."/>
            <person name="Trovato A."/>
            <person name="Cirillo D.M."/>
        </authorList>
    </citation>
    <scope>NUCLEOTIDE SEQUENCE [LARGE SCALE GENOMIC DNA]</scope>
    <source>
        <strain evidence="2 3">RW6</strain>
    </source>
</reference>
<dbReference type="PANTHER" id="PTHR42695:SF5">
    <property type="entry name" value="GLUTAMINE AMIDOTRANSFERASE YLR126C-RELATED"/>
    <property type="match status" value="1"/>
</dbReference>
<proteinExistence type="predicted"/>
<dbReference type="STRING" id="1927124.BST13_30125"/>
<comment type="caution">
    <text evidence="2">The sequence shown here is derived from an EMBL/GenBank/DDBJ whole genome shotgun (WGS) entry which is preliminary data.</text>
</comment>
<evidence type="ECO:0000313" key="3">
    <source>
        <dbReference type="Proteomes" id="UP000192448"/>
    </source>
</evidence>
<dbReference type="InterPro" id="IPR044992">
    <property type="entry name" value="ChyE-like"/>
</dbReference>
<dbReference type="InterPro" id="IPR017926">
    <property type="entry name" value="GATASE"/>
</dbReference>
<accession>A0A1X0ACF6</accession>
<evidence type="ECO:0000313" key="2">
    <source>
        <dbReference type="EMBL" id="ORA27741.1"/>
    </source>
</evidence>
<organism evidence="2 3">
    <name type="scientific">Mycobacterium aquaticum</name>
    <dbReference type="NCBI Taxonomy" id="1927124"/>
    <lineage>
        <taxon>Bacteria</taxon>
        <taxon>Bacillati</taxon>
        <taxon>Actinomycetota</taxon>
        <taxon>Actinomycetes</taxon>
        <taxon>Mycobacteriales</taxon>
        <taxon>Mycobacteriaceae</taxon>
        <taxon>Mycobacterium</taxon>
    </lineage>
</organism>
<dbReference type="PANTHER" id="PTHR42695">
    <property type="entry name" value="GLUTAMINE AMIDOTRANSFERASE YLR126C-RELATED"/>
    <property type="match status" value="1"/>
</dbReference>
<dbReference type="InterPro" id="IPR029062">
    <property type="entry name" value="Class_I_gatase-like"/>
</dbReference>
<keyword evidence="3" id="KW-1185">Reference proteome</keyword>
<dbReference type="GO" id="GO:0005829">
    <property type="term" value="C:cytosol"/>
    <property type="evidence" value="ECO:0007669"/>
    <property type="project" value="TreeGrafter"/>
</dbReference>
<dbReference type="RefSeq" id="WP_083168742.1">
    <property type="nucleotide sequence ID" value="NZ_MVHF01000044.1"/>
</dbReference>
<dbReference type="CDD" id="cd01741">
    <property type="entry name" value="GATase1_1"/>
    <property type="match status" value="1"/>
</dbReference>
<gene>
    <name evidence="2" type="ORF">BST13_30125</name>
</gene>
<dbReference type="Pfam" id="PF00117">
    <property type="entry name" value="GATase"/>
    <property type="match status" value="1"/>
</dbReference>
<dbReference type="OrthoDB" id="5196541at2"/>
<dbReference type="PROSITE" id="PS51273">
    <property type="entry name" value="GATASE_TYPE_1"/>
    <property type="match status" value="1"/>
</dbReference>
<dbReference type="AlphaFoldDB" id="A0A1X0ACF6"/>
<dbReference type="SUPFAM" id="SSF52317">
    <property type="entry name" value="Class I glutamine amidotransferase-like"/>
    <property type="match status" value="1"/>
</dbReference>
<dbReference type="EMBL" id="MVHF01000044">
    <property type="protein sequence ID" value="ORA27741.1"/>
    <property type="molecule type" value="Genomic_DNA"/>
</dbReference>
<feature type="domain" description="Glutamine amidotransferase" evidence="1">
    <location>
        <begin position="64"/>
        <end position="171"/>
    </location>
</feature>
<evidence type="ECO:0000259" key="1">
    <source>
        <dbReference type="Pfam" id="PF00117"/>
    </source>
</evidence>
<protein>
    <recommendedName>
        <fullName evidence="1">Glutamine amidotransferase domain-containing protein</fullName>
    </recommendedName>
</protein>
<name>A0A1X0ACF6_9MYCO</name>